<sequence>MKAGICRGAGAAVKGRAPTRRGNRRKIRPLVCSCEQPWPATVRSHGIACHALGFVMGILWTIIIGFLAGIIAKFLMPGPNEPSGFILTTILGIVGAFVATFIGQAVGWYGPNQGAGFIGAVVGAVVVLFIYGMIAGRRRTTI</sequence>
<dbReference type="PANTHER" id="PTHR33884:SF7">
    <property type="entry name" value="BSL8023 PROTEIN"/>
    <property type="match status" value="1"/>
</dbReference>
<protein>
    <submittedName>
        <fullName evidence="8">Membrane protein YeaQ/YmgE (Transglycosylase-associated protein family)</fullName>
    </submittedName>
</protein>
<evidence type="ECO:0000313" key="8">
    <source>
        <dbReference type="EMBL" id="MDQ0545192.1"/>
    </source>
</evidence>
<evidence type="ECO:0000256" key="5">
    <source>
        <dbReference type="ARBA" id="ARBA00022989"/>
    </source>
</evidence>
<dbReference type="EMBL" id="JAUSWL010000007">
    <property type="protein sequence ID" value="MDQ0545192.1"/>
    <property type="molecule type" value="Genomic_DNA"/>
</dbReference>
<evidence type="ECO:0000256" key="7">
    <source>
        <dbReference type="SAM" id="Phobius"/>
    </source>
</evidence>
<comment type="caution">
    <text evidence="8">The sequence shown here is derived from an EMBL/GenBank/DDBJ whole genome shotgun (WGS) entry which is preliminary data.</text>
</comment>
<dbReference type="GO" id="GO:0005886">
    <property type="term" value="C:plasma membrane"/>
    <property type="evidence" value="ECO:0007669"/>
    <property type="project" value="UniProtKB-SubCell"/>
</dbReference>
<feature type="transmembrane region" description="Helical" evidence="7">
    <location>
        <begin position="115"/>
        <end position="134"/>
    </location>
</feature>
<keyword evidence="3" id="KW-1003">Cell membrane</keyword>
<dbReference type="Proteomes" id="UP001223420">
    <property type="component" value="Unassembled WGS sequence"/>
</dbReference>
<dbReference type="Pfam" id="PF04226">
    <property type="entry name" value="Transgly_assoc"/>
    <property type="match status" value="1"/>
</dbReference>
<feature type="transmembrane region" description="Helical" evidence="7">
    <location>
        <begin position="51"/>
        <end position="72"/>
    </location>
</feature>
<evidence type="ECO:0000256" key="6">
    <source>
        <dbReference type="ARBA" id="ARBA00023136"/>
    </source>
</evidence>
<dbReference type="PANTHER" id="PTHR33884">
    <property type="entry name" value="UPF0410 PROTEIN YMGE"/>
    <property type="match status" value="1"/>
</dbReference>
<name>A0AAJ1TXD2_9HYPH</name>
<evidence type="ECO:0000256" key="4">
    <source>
        <dbReference type="ARBA" id="ARBA00022692"/>
    </source>
</evidence>
<dbReference type="InterPro" id="IPR007341">
    <property type="entry name" value="Transgly_assoc"/>
</dbReference>
<organism evidence="8 9">
    <name type="scientific">Methylobacterium brachiatum</name>
    <dbReference type="NCBI Taxonomy" id="269660"/>
    <lineage>
        <taxon>Bacteria</taxon>
        <taxon>Pseudomonadati</taxon>
        <taxon>Pseudomonadota</taxon>
        <taxon>Alphaproteobacteria</taxon>
        <taxon>Hyphomicrobiales</taxon>
        <taxon>Methylobacteriaceae</taxon>
        <taxon>Methylobacterium</taxon>
    </lineage>
</organism>
<proteinExistence type="inferred from homology"/>
<keyword evidence="4 7" id="KW-0812">Transmembrane</keyword>
<reference evidence="8" key="1">
    <citation type="submission" date="2023-07" db="EMBL/GenBank/DDBJ databases">
        <title>Genomic Encyclopedia of Type Strains, Phase IV (KMG-IV): sequencing the most valuable type-strain genomes for metagenomic binning, comparative biology and taxonomic classification.</title>
        <authorList>
            <person name="Goeker M."/>
        </authorList>
    </citation>
    <scope>NUCLEOTIDE SEQUENCE</scope>
    <source>
        <strain evidence="8">DSM 19569</strain>
    </source>
</reference>
<feature type="transmembrane region" description="Helical" evidence="7">
    <location>
        <begin position="84"/>
        <end position="109"/>
    </location>
</feature>
<evidence type="ECO:0000256" key="2">
    <source>
        <dbReference type="ARBA" id="ARBA00011006"/>
    </source>
</evidence>
<comment type="similarity">
    <text evidence="2">Belongs to the UPF0410 family.</text>
</comment>
<keyword evidence="5 7" id="KW-1133">Transmembrane helix</keyword>
<keyword evidence="6 7" id="KW-0472">Membrane</keyword>
<gene>
    <name evidence="8" type="ORF">QO001_004130</name>
</gene>
<evidence type="ECO:0000256" key="3">
    <source>
        <dbReference type="ARBA" id="ARBA00022475"/>
    </source>
</evidence>
<evidence type="ECO:0000256" key="1">
    <source>
        <dbReference type="ARBA" id="ARBA00004651"/>
    </source>
</evidence>
<comment type="subcellular location">
    <subcellularLocation>
        <location evidence="1">Cell membrane</location>
        <topology evidence="1">Multi-pass membrane protein</topology>
    </subcellularLocation>
</comment>
<dbReference type="AlphaFoldDB" id="A0AAJ1TXD2"/>
<evidence type="ECO:0000313" key="9">
    <source>
        <dbReference type="Proteomes" id="UP001223420"/>
    </source>
</evidence>
<accession>A0AAJ1TXD2</accession>